<feature type="region of interest" description="Disordered" evidence="5">
    <location>
        <begin position="140"/>
        <end position="165"/>
    </location>
</feature>
<dbReference type="PANTHER" id="PTHR47114">
    <property type="match status" value="1"/>
</dbReference>
<dbReference type="Proteomes" id="UP000328092">
    <property type="component" value="Unassembled WGS sequence"/>
</dbReference>
<keyword evidence="7" id="KW-0012">Acyltransferase</keyword>
<protein>
    <submittedName>
        <fullName evidence="7">E3 ubiquitin-protein ligase SspH1</fullName>
        <ecNumber evidence="7">2.3.2.27</ecNumber>
    </submittedName>
</protein>
<keyword evidence="4" id="KW-1035">Host cytoplasm</keyword>
<keyword evidence="1" id="KW-0433">Leucine-rich repeat</keyword>
<dbReference type="EMBL" id="CAADFC020000009">
    <property type="protein sequence ID" value="VIO69262.1"/>
    <property type="molecule type" value="Genomic_DNA"/>
</dbReference>
<dbReference type="InterPro" id="IPR051071">
    <property type="entry name" value="LRR-bact_E3_ubiq_ligases"/>
</dbReference>
<comment type="similarity">
    <text evidence="4">Belongs to the LRR-containing bacterial E3 ligase family.</text>
</comment>
<evidence type="ECO:0000313" key="7">
    <source>
        <dbReference type="EMBL" id="VIO69262.1"/>
    </source>
</evidence>
<keyword evidence="8" id="KW-1185">Reference proteome</keyword>
<evidence type="ECO:0000256" key="3">
    <source>
        <dbReference type="ARBA" id="ARBA00022786"/>
    </source>
</evidence>
<feature type="compositionally biased region" description="Basic residues" evidence="5">
    <location>
        <begin position="154"/>
        <end position="165"/>
    </location>
</feature>
<feature type="domain" description="NEL" evidence="6">
    <location>
        <begin position="1"/>
        <end position="165"/>
    </location>
</feature>
<dbReference type="InterPro" id="IPR029487">
    <property type="entry name" value="NEL_dom"/>
</dbReference>
<reference evidence="7" key="1">
    <citation type="submission" date="2019-02" db="EMBL/GenBank/DDBJ databases">
        <authorList>
            <person name="Pothier F.J."/>
        </authorList>
    </citation>
    <scope>NUCLEOTIDE SEQUENCE</scope>
    <source>
        <strain evidence="7">CI-1B</strain>
    </source>
</reference>
<gene>
    <name evidence="7" type="primary">sspH1</name>
    <name evidence="7" type="ORF">CI1B_25890</name>
</gene>
<dbReference type="Gene3D" id="1.20.58.90">
    <property type="match status" value="1"/>
</dbReference>
<dbReference type="AlphaFoldDB" id="A0A508T1Q7"/>
<comment type="caution">
    <text evidence="4">Lacks conserved residue(s) required for the propagation of feature annotation.</text>
</comment>
<name>A0A508T1Q7_9BRAD</name>
<evidence type="ECO:0000256" key="4">
    <source>
        <dbReference type="PROSITE-ProRule" id="PRU01398"/>
    </source>
</evidence>
<dbReference type="EC" id="2.3.2.27" evidence="7"/>
<evidence type="ECO:0000256" key="1">
    <source>
        <dbReference type="ARBA" id="ARBA00022614"/>
    </source>
</evidence>
<dbReference type="Pfam" id="PF14496">
    <property type="entry name" value="NEL"/>
    <property type="match status" value="1"/>
</dbReference>
<keyword evidence="3 4" id="KW-0833">Ubl conjugation pathway</keyword>
<evidence type="ECO:0000256" key="2">
    <source>
        <dbReference type="ARBA" id="ARBA00022737"/>
    </source>
</evidence>
<dbReference type="PANTHER" id="PTHR47114:SF2">
    <property type="entry name" value="OLIGODENDROCYTE-MYELIN GLYCOPROTEIN"/>
    <property type="match status" value="1"/>
</dbReference>
<sequence length="165" mass="18364">MTSGSTSSCSRAASCFAWTRWRELRATRSARSASSTTIEVYLAYQVKLRDVLQLLHIAPNMRLFAVSHVTEHDIAAAETSVRNQEATGFADYLATRWQPRETVVSRIAPRAYEVMQERLLAAMGDEFNSRLAQRLAEHGLTATPMPSGSSVPRSIRKSPARSRAH</sequence>
<evidence type="ECO:0000259" key="6">
    <source>
        <dbReference type="PROSITE" id="PS52053"/>
    </source>
</evidence>
<dbReference type="Gene3D" id="1.20.58.360">
    <property type="entry name" value="Shigella T3SS effector IpaH defines"/>
    <property type="match status" value="1"/>
</dbReference>
<keyword evidence="4" id="KW-0964">Secreted</keyword>
<proteinExistence type="inferred from homology"/>
<evidence type="ECO:0000313" key="8">
    <source>
        <dbReference type="Proteomes" id="UP000328092"/>
    </source>
</evidence>
<dbReference type="PROSITE" id="PS52053">
    <property type="entry name" value="NEL"/>
    <property type="match status" value="1"/>
</dbReference>
<comment type="caution">
    <text evidence="7">The sequence shown here is derived from an EMBL/GenBank/DDBJ whole genome shotgun (WGS) entry which is preliminary data.</text>
</comment>
<accession>A0A508T1Q7</accession>
<dbReference type="GO" id="GO:0016567">
    <property type="term" value="P:protein ubiquitination"/>
    <property type="evidence" value="ECO:0007669"/>
    <property type="project" value="InterPro"/>
</dbReference>
<evidence type="ECO:0000256" key="5">
    <source>
        <dbReference type="SAM" id="MobiDB-lite"/>
    </source>
</evidence>
<keyword evidence="2" id="KW-0677">Repeat</keyword>
<organism evidence="7 8">
    <name type="scientific">Bradyrhizobium ivorense</name>
    <dbReference type="NCBI Taxonomy" id="2511166"/>
    <lineage>
        <taxon>Bacteria</taxon>
        <taxon>Pseudomonadati</taxon>
        <taxon>Pseudomonadota</taxon>
        <taxon>Alphaproteobacteria</taxon>
        <taxon>Hyphomicrobiales</taxon>
        <taxon>Nitrobacteraceae</taxon>
        <taxon>Bradyrhizobium</taxon>
    </lineage>
</organism>
<keyword evidence="7" id="KW-0808">Transferase</keyword>
<dbReference type="GO" id="GO:0061630">
    <property type="term" value="F:ubiquitin protein ligase activity"/>
    <property type="evidence" value="ECO:0007669"/>
    <property type="project" value="UniProtKB-EC"/>
</dbReference>
<dbReference type="GO" id="GO:0005576">
    <property type="term" value="C:extracellular region"/>
    <property type="evidence" value="ECO:0007669"/>
    <property type="project" value="UniProtKB-UniRule"/>
</dbReference>